<name>A0A831LYY5_9EURY</name>
<evidence type="ECO:0000256" key="1">
    <source>
        <dbReference type="SAM" id="MobiDB-lite"/>
    </source>
</evidence>
<comment type="caution">
    <text evidence="2">The sequence shown here is derived from an EMBL/GenBank/DDBJ whole genome shotgun (WGS) entry which is preliminary data.</text>
</comment>
<gene>
    <name evidence="2" type="ORF">ENN52_03085</name>
</gene>
<protein>
    <submittedName>
        <fullName evidence="2">Uncharacterized protein</fullName>
    </submittedName>
</protein>
<reference evidence="2" key="1">
    <citation type="journal article" date="2020" name="mSystems">
        <title>Genome- and Community-Level Interaction Insights into Carbon Utilization and Element Cycling Functions of Hydrothermarchaeota in Hydrothermal Sediment.</title>
        <authorList>
            <person name="Zhou Z."/>
            <person name="Liu Y."/>
            <person name="Xu W."/>
            <person name="Pan J."/>
            <person name="Luo Z.H."/>
            <person name="Li M."/>
        </authorList>
    </citation>
    <scope>NUCLEOTIDE SEQUENCE</scope>
    <source>
        <strain evidence="2">SpSt-1183</strain>
    </source>
</reference>
<sequence length="89" mass="8963">MSETGKEQKGPGPLAVSGPAPDEKGEDAGAYPLYLIPQVLSREIHARGGTITAIVIRRSGRHNYQITITGAAATAGTGDATATTTGGSA</sequence>
<evidence type="ECO:0000313" key="2">
    <source>
        <dbReference type="EMBL" id="HDS63112.1"/>
    </source>
</evidence>
<dbReference type="Proteomes" id="UP000885648">
    <property type="component" value="Unassembled WGS sequence"/>
</dbReference>
<proteinExistence type="predicted"/>
<dbReference type="AlphaFoldDB" id="A0A831LYY5"/>
<feature type="region of interest" description="Disordered" evidence="1">
    <location>
        <begin position="1"/>
        <end position="28"/>
    </location>
</feature>
<organism evidence="2">
    <name type="scientific">Methanofollis liminatans</name>
    <dbReference type="NCBI Taxonomy" id="2201"/>
    <lineage>
        <taxon>Archaea</taxon>
        <taxon>Methanobacteriati</taxon>
        <taxon>Methanobacteriota</taxon>
        <taxon>Stenosarchaea group</taxon>
        <taxon>Methanomicrobia</taxon>
        <taxon>Methanomicrobiales</taxon>
        <taxon>Methanomicrobiaceae</taxon>
        <taxon>Methanofollis</taxon>
    </lineage>
</organism>
<accession>A0A831LYY5</accession>
<dbReference type="EMBL" id="DSBY01000130">
    <property type="protein sequence ID" value="HDS63112.1"/>
    <property type="molecule type" value="Genomic_DNA"/>
</dbReference>